<organism evidence="1 2">
    <name type="scientific">Mytilus edulis</name>
    <name type="common">Blue mussel</name>
    <dbReference type="NCBI Taxonomy" id="6550"/>
    <lineage>
        <taxon>Eukaryota</taxon>
        <taxon>Metazoa</taxon>
        <taxon>Spiralia</taxon>
        <taxon>Lophotrochozoa</taxon>
        <taxon>Mollusca</taxon>
        <taxon>Bivalvia</taxon>
        <taxon>Autobranchia</taxon>
        <taxon>Pteriomorphia</taxon>
        <taxon>Mytilida</taxon>
        <taxon>Mytiloidea</taxon>
        <taxon>Mytilidae</taxon>
        <taxon>Mytilinae</taxon>
        <taxon>Mytilus</taxon>
    </lineage>
</organism>
<dbReference type="EMBL" id="CAJPWZ010000731">
    <property type="protein sequence ID" value="CAG2200116.1"/>
    <property type="molecule type" value="Genomic_DNA"/>
</dbReference>
<dbReference type="Proteomes" id="UP000683360">
    <property type="component" value="Unassembled WGS sequence"/>
</dbReference>
<protein>
    <submittedName>
        <fullName evidence="1">Uncharacterized protein</fullName>
    </submittedName>
</protein>
<accession>A0A8S3QWV3</accession>
<name>A0A8S3QWV3_MYTED</name>
<proteinExistence type="predicted"/>
<evidence type="ECO:0000313" key="2">
    <source>
        <dbReference type="Proteomes" id="UP000683360"/>
    </source>
</evidence>
<dbReference type="AlphaFoldDB" id="A0A8S3QWV3"/>
<reference evidence="1" key="1">
    <citation type="submission" date="2021-03" db="EMBL/GenBank/DDBJ databases">
        <authorList>
            <person name="Bekaert M."/>
        </authorList>
    </citation>
    <scope>NUCLEOTIDE SEQUENCE</scope>
</reference>
<dbReference type="OrthoDB" id="6078991at2759"/>
<keyword evidence="2" id="KW-1185">Reference proteome</keyword>
<sequence>MFLATSLRENAQSVSAYIDPIKRKYYKSICAALTSRFGTENRTELFRVQLKNIRKRKDQELPELAQHIKRYQAVKHIPKLNWNYRRDEDIDCIISFDFMKPNMCCIDVANNTMTVNKEQISCAVLNTQAVRCCRVAVSETIVIPPGVPGKVLDISYAPECSMIVPTDKLVEKHQLMLAKTVVNSSSDVFIFEY</sequence>
<gene>
    <name evidence="1" type="ORF">MEDL_14779</name>
</gene>
<comment type="caution">
    <text evidence="1">The sequence shown here is derived from an EMBL/GenBank/DDBJ whole genome shotgun (WGS) entry which is preliminary data.</text>
</comment>
<evidence type="ECO:0000313" key="1">
    <source>
        <dbReference type="EMBL" id="CAG2200116.1"/>
    </source>
</evidence>